<organism evidence="2 3">
    <name type="scientific">Pterulicium gracile</name>
    <dbReference type="NCBI Taxonomy" id="1884261"/>
    <lineage>
        <taxon>Eukaryota</taxon>
        <taxon>Fungi</taxon>
        <taxon>Dikarya</taxon>
        <taxon>Basidiomycota</taxon>
        <taxon>Agaricomycotina</taxon>
        <taxon>Agaricomycetes</taxon>
        <taxon>Agaricomycetidae</taxon>
        <taxon>Agaricales</taxon>
        <taxon>Pleurotineae</taxon>
        <taxon>Pterulaceae</taxon>
        <taxon>Pterulicium</taxon>
    </lineage>
</organism>
<feature type="region of interest" description="Disordered" evidence="1">
    <location>
        <begin position="157"/>
        <end position="190"/>
    </location>
</feature>
<proteinExistence type="predicted"/>
<evidence type="ECO:0000256" key="1">
    <source>
        <dbReference type="SAM" id="MobiDB-lite"/>
    </source>
</evidence>
<feature type="region of interest" description="Disordered" evidence="1">
    <location>
        <begin position="1"/>
        <end position="80"/>
    </location>
</feature>
<feature type="compositionally biased region" description="Acidic residues" evidence="1">
    <location>
        <begin position="55"/>
        <end position="68"/>
    </location>
</feature>
<feature type="compositionally biased region" description="Low complexity" evidence="1">
    <location>
        <begin position="1"/>
        <end position="20"/>
    </location>
</feature>
<dbReference type="Proteomes" id="UP000305067">
    <property type="component" value="Unassembled WGS sequence"/>
</dbReference>
<gene>
    <name evidence="2" type="ORF">BDV98DRAFT_574818</name>
</gene>
<dbReference type="AlphaFoldDB" id="A0A5C3Q561"/>
<name>A0A5C3Q561_9AGAR</name>
<evidence type="ECO:0000313" key="2">
    <source>
        <dbReference type="EMBL" id="TFK97244.1"/>
    </source>
</evidence>
<sequence>MSTTSSSSSAPMTTSCTSPTSHHDPPTPSSSSSTLTPPDEPPSNTIVSLPPDVQVDIDLEEDEDEDDSYPGSQEHIDDLNNLPPASRVWILLHGVAPHVLPTYRGRRKRMQRLYGYGCGSGSGYGHGGGVHKPRRGSRLKFMTSPCVNKSLGDDWLPRAPPLRPSRTTSKSSFFGSIRPSPYPSPSTTSLSLMNASSSKRVESDFAMDFDCDQASLYCGSSDHGMGLFGLHNPLSSPSAGLPQFPEASTSKSTSSSSLCSLPAISALPPTTTCSLSTPPPFLCTRSAAALPAPESLLSPSSISLSTPAVSSPLQSTPRCPERHLATSGVRPYEWSSASASPKSISACPTPTNACATSTNVGSKCQSSAQETSLFAKLLGEYLEGWRMSSSNEDEGARRSDSAVHVSDLAV</sequence>
<dbReference type="EMBL" id="ML178849">
    <property type="protein sequence ID" value="TFK97244.1"/>
    <property type="molecule type" value="Genomic_DNA"/>
</dbReference>
<protein>
    <submittedName>
        <fullName evidence="2">Uncharacterized protein</fullName>
    </submittedName>
</protein>
<feature type="region of interest" description="Disordered" evidence="1">
    <location>
        <begin position="387"/>
        <end position="410"/>
    </location>
</feature>
<accession>A0A5C3Q561</accession>
<reference evidence="2 3" key="1">
    <citation type="journal article" date="2019" name="Nat. Ecol. Evol.">
        <title>Megaphylogeny resolves global patterns of mushroom evolution.</title>
        <authorList>
            <person name="Varga T."/>
            <person name="Krizsan K."/>
            <person name="Foldi C."/>
            <person name="Dima B."/>
            <person name="Sanchez-Garcia M."/>
            <person name="Sanchez-Ramirez S."/>
            <person name="Szollosi G.J."/>
            <person name="Szarkandi J.G."/>
            <person name="Papp V."/>
            <person name="Albert L."/>
            <person name="Andreopoulos W."/>
            <person name="Angelini C."/>
            <person name="Antonin V."/>
            <person name="Barry K.W."/>
            <person name="Bougher N.L."/>
            <person name="Buchanan P."/>
            <person name="Buyck B."/>
            <person name="Bense V."/>
            <person name="Catcheside P."/>
            <person name="Chovatia M."/>
            <person name="Cooper J."/>
            <person name="Damon W."/>
            <person name="Desjardin D."/>
            <person name="Finy P."/>
            <person name="Geml J."/>
            <person name="Haridas S."/>
            <person name="Hughes K."/>
            <person name="Justo A."/>
            <person name="Karasinski D."/>
            <person name="Kautmanova I."/>
            <person name="Kiss B."/>
            <person name="Kocsube S."/>
            <person name="Kotiranta H."/>
            <person name="LaButti K.M."/>
            <person name="Lechner B.E."/>
            <person name="Liimatainen K."/>
            <person name="Lipzen A."/>
            <person name="Lukacs Z."/>
            <person name="Mihaltcheva S."/>
            <person name="Morgado L.N."/>
            <person name="Niskanen T."/>
            <person name="Noordeloos M.E."/>
            <person name="Ohm R.A."/>
            <person name="Ortiz-Santana B."/>
            <person name="Ovrebo C."/>
            <person name="Racz N."/>
            <person name="Riley R."/>
            <person name="Savchenko A."/>
            <person name="Shiryaev A."/>
            <person name="Soop K."/>
            <person name="Spirin V."/>
            <person name="Szebenyi C."/>
            <person name="Tomsovsky M."/>
            <person name="Tulloss R.E."/>
            <person name="Uehling J."/>
            <person name="Grigoriev I.V."/>
            <person name="Vagvolgyi C."/>
            <person name="Papp T."/>
            <person name="Martin F.M."/>
            <person name="Miettinen O."/>
            <person name="Hibbett D.S."/>
            <person name="Nagy L.G."/>
        </authorList>
    </citation>
    <scope>NUCLEOTIDE SEQUENCE [LARGE SCALE GENOMIC DNA]</scope>
    <source>
        <strain evidence="2 3">CBS 309.79</strain>
    </source>
</reference>
<keyword evidence="3" id="KW-1185">Reference proteome</keyword>
<feature type="compositionally biased region" description="Polar residues" evidence="1">
    <location>
        <begin position="165"/>
        <end position="174"/>
    </location>
</feature>
<evidence type="ECO:0000313" key="3">
    <source>
        <dbReference type="Proteomes" id="UP000305067"/>
    </source>
</evidence>